<feature type="region of interest" description="Disordered" evidence="3">
    <location>
        <begin position="250"/>
        <end position="274"/>
    </location>
</feature>
<sequence length="325" mass="35377">MDSDTDRTLDDVTEGERTVDDGTAEAMMVDSERRDADATQDDEEQRVVPDDDPYAIPLSPLPVNMPASPADHGAHPAADDAQNETEPPTTARRLTGFMQFNRQYRADHKGELKGKSLKESSKIVSAAWHALPEEERTAMKEQAKQVSQAHAGATQLEKKDSGSSLPVGSILPVSRVRKVITLDPDVHAVSKEATLMITASAELFCASLAKTAMRLSSSKRTLQVRDVLQAIRTERTLKFLAGAFNKNNEADANRSTSGTKRTRASNASEDNRQAHKTSKITSFFKGTSVTGYSVSPCGAISTCSWQLWSRQCINFGLFGFGGNVE</sequence>
<evidence type="ECO:0000256" key="1">
    <source>
        <dbReference type="ARBA" id="ARBA00004123"/>
    </source>
</evidence>
<feature type="domain" description="HMG box" evidence="4">
    <location>
        <begin position="89"/>
        <end position="159"/>
    </location>
</feature>
<feature type="region of interest" description="Disordered" evidence="3">
    <location>
        <begin position="1"/>
        <end position="88"/>
    </location>
</feature>
<dbReference type="SUPFAM" id="SSF47113">
    <property type="entry name" value="Histone-fold"/>
    <property type="match status" value="1"/>
</dbReference>
<feature type="region of interest" description="Disordered" evidence="3">
    <location>
        <begin position="140"/>
        <end position="165"/>
    </location>
</feature>
<evidence type="ECO:0000313" key="7">
    <source>
        <dbReference type="Proteomes" id="UP000039324"/>
    </source>
</evidence>
<dbReference type="InterPro" id="IPR050568">
    <property type="entry name" value="Transcr_DNA_Rep_Reg"/>
</dbReference>
<dbReference type="EMBL" id="OVEO01000014">
    <property type="protein sequence ID" value="SPR00397.1"/>
    <property type="molecule type" value="Genomic_DNA"/>
</dbReference>
<comment type="subcellular location">
    <subcellularLocation>
        <location evidence="1">Nucleus</location>
    </subcellularLocation>
</comment>
<dbReference type="InterPro" id="IPR009072">
    <property type="entry name" value="Histone-fold"/>
</dbReference>
<dbReference type="InterPro" id="IPR003958">
    <property type="entry name" value="CBFA_NFYB_domain"/>
</dbReference>
<feature type="compositionally biased region" description="Basic and acidic residues" evidence="3">
    <location>
        <begin position="1"/>
        <end position="20"/>
    </location>
</feature>
<dbReference type="STRING" id="37360.A0A0G4IJZ0"/>
<evidence type="ECO:0000313" key="8">
    <source>
        <dbReference type="Proteomes" id="UP000290189"/>
    </source>
</evidence>
<gene>
    <name evidence="5" type="ORF">PBRA_004249</name>
    <name evidence="6" type="ORF">PLBR_LOCUS7612</name>
</gene>
<dbReference type="InterPro" id="IPR036910">
    <property type="entry name" value="HMG_box_dom_sf"/>
</dbReference>
<dbReference type="GO" id="GO:0046982">
    <property type="term" value="F:protein heterodimerization activity"/>
    <property type="evidence" value="ECO:0007669"/>
    <property type="project" value="InterPro"/>
</dbReference>
<dbReference type="PANTHER" id="PTHR10252:SF54">
    <property type="entry name" value="CHROMATIN ACCESSIBILITY COMPLEX PROTEIN 1"/>
    <property type="match status" value="1"/>
</dbReference>
<dbReference type="Gene3D" id="1.10.20.10">
    <property type="entry name" value="Histone, subunit A"/>
    <property type="match status" value="1"/>
</dbReference>
<dbReference type="CDD" id="cd22929">
    <property type="entry name" value="HFD_POLE4-like"/>
    <property type="match status" value="1"/>
</dbReference>
<reference evidence="6 8" key="2">
    <citation type="submission" date="2018-03" db="EMBL/GenBank/DDBJ databases">
        <authorList>
            <person name="Fogelqvist J."/>
        </authorList>
    </citation>
    <scope>NUCLEOTIDE SEQUENCE [LARGE SCALE GENOMIC DNA]</scope>
</reference>
<evidence type="ECO:0000256" key="3">
    <source>
        <dbReference type="SAM" id="MobiDB-lite"/>
    </source>
</evidence>
<dbReference type="Pfam" id="PF00808">
    <property type="entry name" value="CBFD_NFYB_HMF"/>
    <property type="match status" value="1"/>
</dbReference>
<dbReference type="Gene3D" id="1.10.30.10">
    <property type="entry name" value="High mobility group box domain"/>
    <property type="match status" value="1"/>
</dbReference>
<accession>A0A0G4IJZ0</accession>
<evidence type="ECO:0000256" key="2">
    <source>
        <dbReference type="ARBA" id="ARBA00023242"/>
    </source>
</evidence>
<dbReference type="InterPro" id="IPR009071">
    <property type="entry name" value="HMG_box_dom"/>
</dbReference>
<dbReference type="GO" id="GO:0005634">
    <property type="term" value="C:nucleus"/>
    <property type="evidence" value="ECO:0007669"/>
    <property type="project" value="UniProtKB-SubCell"/>
</dbReference>
<dbReference type="Proteomes" id="UP000290189">
    <property type="component" value="Unassembled WGS sequence"/>
</dbReference>
<name>A0A0G4IJZ0_PLABS</name>
<dbReference type="AlphaFoldDB" id="A0A0G4IJZ0"/>
<protein>
    <recommendedName>
        <fullName evidence="4">HMG box domain-containing protein</fullName>
    </recommendedName>
</protein>
<evidence type="ECO:0000259" key="4">
    <source>
        <dbReference type="SMART" id="SM00398"/>
    </source>
</evidence>
<evidence type="ECO:0000313" key="5">
    <source>
        <dbReference type="EMBL" id="CEO95523.1"/>
    </source>
</evidence>
<dbReference type="EMBL" id="CDSF01000024">
    <property type="protein sequence ID" value="CEO95523.1"/>
    <property type="molecule type" value="Genomic_DNA"/>
</dbReference>
<dbReference type="CDD" id="cd00084">
    <property type="entry name" value="HMG-box_SF"/>
    <property type="match status" value="1"/>
</dbReference>
<dbReference type="Proteomes" id="UP000039324">
    <property type="component" value="Unassembled WGS sequence"/>
</dbReference>
<dbReference type="SUPFAM" id="SSF47095">
    <property type="entry name" value="HMG-box"/>
    <property type="match status" value="1"/>
</dbReference>
<dbReference type="SMART" id="SM00398">
    <property type="entry name" value="HMG"/>
    <property type="match status" value="1"/>
</dbReference>
<evidence type="ECO:0000313" key="6">
    <source>
        <dbReference type="EMBL" id="SPR00397.1"/>
    </source>
</evidence>
<dbReference type="OMA" id="PQSAYFH"/>
<keyword evidence="7" id="KW-1185">Reference proteome</keyword>
<organism evidence="5 7">
    <name type="scientific">Plasmodiophora brassicae</name>
    <name type="common">Clubroot disease agent</name>
    <dbReference type="NCBI Taxonomy" id="37360"/>
    <lineage>
        <taxon>Eukaryota</taxon>
        <taxon>Sar</taxon>
        <taxon>Rhizaria</taxon>
        <taxon>Endomyxa</taxon>
        <taxon>Phytomyxea</taxon>
        <taxon>Plasmodiophorida</taxon>
        <taxon>Plasmodiophoridae</taxon>
        <taxon>Plasmodiophora</taxon>
    </lineage>
</organism>
<reference evidence="5 7" key="1">
    <citation type="submission" date="2015-02" db="EMBL/GenBank/DDBJ databases">
        <authorList>
            <person name="Chooi Y.-H."/>
        </authorList>
    </citation>
    <scope>NUCLEOTIDE SEQUENCE [LARGE SCALE GENOMIC DNA]</scope>
    <source>
        <strain evidence="5">E3</strain>
    </source>
</reference>
<dbReference type="OrthoDB" id="636685at2759"/>
<dbReference type="PANTHER" id="PTHR10252">
    <property type="entry name" value="HISTONE-LIKE TRANSCRIPTION FACTOR CCAAT-RELATED"/>
    <property type="match status" value="1"/>
</dbReference>
<keyword evidence="6" id="KW-0496">Mitochondrion</keyword>
<geneLocation type="mitochondrion" evidence="6"/>
<proteinExistence type="predicted"/>
<feature type="compositionally biased region" description="Polar residues" evidence="3">
    <location>
        <begin position="253"/>
        <end position="268"/>
    </location>
</feature>
<keyword evidence="2" id="KW-0539">Nucleus</keyword>